<name>E9GG85_DAPPU</name>
<dbReference type="KEGG" id="dpx:DAPPUDRAFT_102363"/>
<proteinExistence type="predicted"/>
<reference evidence="2 3" key="1">
    <citation type="journal article" date="2011" name="Science">
        <title>The ecoresponsive genome of Daphnia pulex.</title>
        <authorList>
            <person name="Colbourne J.K."/>
            <person name="Pfrender M.E."/>
            <person name="Gilbert D."/>
            <person name="Thomas W.K."/>
            <person name="Tucker A."/>
            <person name="Oakley T.H."/>
            <person name="Tokishita S."/>
            <person name="Aerts A."/>
            <person name="Arnold G.J."/>
            <person name="Basu M.K."/>
            <person name="Bauer D.J."/>
            <person name="Caceres C.E."/>
            <person name="Carmel L."/>
            <person name="Casola C."/>
            <person name="Choi J.H."/>
            <person name="Detter J.C."/>
            <person name="Dong Q."/>
            <person name="Dusheyko S."/>
            <person name="Eads B.D."/>
            <person name="Frohlich T."/>
            <person name="Geiler-Samerotte K.A."/>
            <person name="Gerlach D."/>
            <person name="Hatcher P."/>
            <person name="Jogdeo S."/>
            <person name="Krijgsveld J."/>
            <person name="Kriventseva E.V."/>
            <person name="Kultz D."/>
            <person name="Laforsch C."/>
            <person name="Lindquist E."/>
            <person name="Lopez J."/>
            <person name="Manak J.R."/>
            <person name="Muller J."/>
            <person name="Pangilinan J."/>
            <person name="Patwardhan R.P."/>
            <person name="Pitluck S."/>
            <person name="Pritham E.J."/>
            <person name="Rechtsteiner A."/>
            <person name="Rho M."/>
            <person name="Rogozin I.B."/>
            <person name="Sakarya O."/>
            <person name="Salamov A."/>
            <person name="Schaack S."/>
            <person name="Shapiro H."/>
            <person name="Shiga Y."/>
            <person name="Skalitzky C."/>
            <person name="Smith Z."/>
            <person name="Souvorov A."/>
            <person name="Sung W."/>
            <person name="Tang Z."/>
            <person name="Tsuchiya D."/>
            <person name="Tu H."/>
            <person name="Vos H."/>
            <person name="Wang M."/>
            <person name="Wolf Y.I."/>
            <person name="Yamagata H."/>
            <person name="Yamada T."/>
            <person name="Ye Y."/>
            <person name="Shaw J.R."/>
            <person name="Andrews J."/>
            <person name="Crease T.J."/>
            <person name="Tang H."/>
            <person name="Lucas S.M."/>
            <person name="Robertson H.M."/>
            <person name="Bork P."/>
            <person name="Koonin E.V."/>
            <person name="Zdobnov E.M."/>
            <person name="Grigoriev I.V."/>
            <person name="Lynch M."/>
            <person name="Boore J.L."/>
        </authorList>
    </citation>
    <scope>NUCLEOTIDE SEQUENCE [LARGE SCALE GENOMIC DNA]</scope>
</reference>
<gene>
    <name evidence="2" type="ORF">DAPPUDRAFT_102363</name>
</gene>
<feature type="region of interest" description="Disordered" evidence="1">
    <location>
        <begin position="1"/>
        <end position="157"/>
    </location>
</feature>
<keyword evidence="3" id="KW-1185">Reference proteome</keyword>
<accession>E9GG85</accession>
<dbReference type="EMBL" id="GL732543">
    <property type="protein sequence ID" value="EFX81355.1"/>
    <property type="molecule type" value="Genomic_DNA"/>
</dbReference>
<dbReference type="Proteomes" id="UP000000305">
    <property type="component" value="Unassembled WGS sequence"/>
</dbReference>
<dbReference type="InParanoid" id="E9GG85"/>
<sequence length="223" mass="25595">MEVEINESEKESDALLSKRVKTLRSLPSPMSNPLNSEMKKKGMAEPPGHAGSVATQVTQDPTVETTNVSKRDKGRKKMMTVVERDEGGSQKEDEWSRSDNNQRREELDHDSRDRKVGRDCGNKYRYQEGREHHNGNDNGSKEQREKKNPMREEHGTLRGYGYSAVESVRMNNPTERFASQGQRNILQATGTSLSIFFRLDQNAGWCPKFEKQNLRFQDKEMCL</sequence>
<evidence type="ECO:0000256" key="1">
    <source>
        <dbReference type="SAM" id="MobiDB-lite"/>
    </source>
</evidence>
<feature type="compositionally biased region" description="Polar residues" evidence="1">
    <location>
        <begin position="53"/>
        <end position="68"/>
    </location>
</feature>
<feature type="compositionally biased region" description="Low complexity" evidence="1">
    <location>
        <begin position="25"/>
        <end position="36"/>
    </location>
</feature>
<evidence type="ECO:0000313" key="2">
    <source>
        <dbReference type="EMBL" id="EFX81355.1"/>
    </source>
</evidence>
<feature type="compositionally biased region" description="Basic and acidic residues" evidence="1">
    <location>
        <begin position="82"/>
        <end position="156"/>
    </location>
</feature>
<protein>
    <submittedName>
        <fullName evidence="2">Uncharacterized protein</fullName>
    </submittedName>
</protein>
<evidence type="ECO:0000313" key="3">
    <source>
        <dbReference type="Proteomes" id="UP000000305"/>
    </source>
</evidence>
<dbReference type="AlphaFoldDB" id="E9GG85"/>
<dbReference type="HOGENOM" id="CLU_1241232_0_0_1"/>
<organism evidence="2 3">
    <name type="scientific">Daphnia pulex</name>
    <name type="common">Water flea</name>
    <dbReference type="NCBI Taxonomy" id="6669"/>
    <lineage>
        <taxon>Eukaryota</taxon>
        <taxon>Metazoa</taxon>
        <taxon>Ecdysozoa</taxon>
        <taxon>Arthropoda</taxon>
        <taxon>Crustacea</taxon>
        <taxon>Branchiopoda</taxon>
        <taxon>Diplostraca</taxon>
        <taxon>Cladocera</taxon>
        <taxon>Anomopoda</taxon>
        <taxon>Daphniidae</taxon>
        <taxon>Daphnia</taxon>
    </lineage>
</organism>